<dbReference type="Proteomes" id="UP000784294">
    <property type="component" value="Unassembled WGS sequence"/>
</dbReference>
<dbReference type="GO" id="GO:0030427">
    <property type="term" value="C:site of polarized growth"/>
    <property type="evidence" value="ECO:0007669"/>
    <property type="project" value="TreeGrafter"/>
</dbReference>
<dbReference type="EMBL" id="CAAALY010108264">
    <property type="protein sequence ID" value="VEL29987.1"/>
    <property type="molecule type" value="Genomic_DNA"/>
</dbReference>
<protein>
    <recommendedName>
        <fullName evidence="1">Cell morphogenesis protein N-terminal domain-containing protein</fullName>
    </recommendedName>
</protein>
<feature type="domain" description="Cell morphogenesis protein N-terminal" evidence="1">
    <location>
        <begin position="1"/>
        <end position="80"/>
    </location>
</feature>
<evidence type="ECO:0000313" key="3">
    <source>
        <dbReference type="Proteomes" id="UP000784294"/>
    </source>
</evidence>
<dbReference type="GO" id="GO:0000902">
    <property type="term" value="P:cell morphogenesis"/>
    <property type="evidence" value="ECO:0007669"/>
    <property type="project" value="InterPro"/>
</dbReference>
<dbReference type="OrthoDB" id="6287725at2759"/>
<evidence type="ECO:0000313" key="2">
    <source>
        <dbReference type="EMBL" id="VEL29987.1"/>
    </source>
</evidence>
<dbReference type="Pfam" id="PF14222">
    <property type="entry name" value="MOR2-PAG1_N"/>
    <property type="match status" value="1"/>
</dbReference>
<dbReference type="InterPro" id="IPR025614">
    <property type="entry name" value="Cell_morpho_N"/>
</dbReference>
<sequence>MHPIEEFVKCFSFMQELAQFFLDLKDKEVKRALAGLFVEILLPVAAAANHEVNVPAVKILVEMLYPVCFEMANKKKHILVSRRHFSPLILVIF</sequence>
<gene>
    <name evidence="2" type="ORF">PXEA_LOCUS23427</name>
</gene>
<proteinExistence type="predicted"/>
<dbReference type="InterPro" id="IPR039867">
    <property type="entry name" value="Furry/Tao3/Mor2"/>
</dbReference>
<name>A0A448X7E7_9PLAT</name>
<dbReference type="GO" id="GO:0005938">
    <property type="term" value="C:cell cortex"/>
    <property type="evidence" value="ECO:0007669"/>
    <property type="project" value="TreeGrafter"/>
</dbReference>
<dbReference type="PANTHER" id="PTHR12295:SF30">
    <property type="entry name" value="PROTEIN FURRY"/>
    <property type="match status" value="1"/>
</dbReference>
<keyword evidence="3" id="KW-1185">Reference proteome</keyword>
<dbReference type="GO" id="GO:0031175">
    <property type="term" value="P:neuron projection development"/>
    <property type="evidence" value="ECO:0007669"/>
    <property type="project" value="TreeGrafter"/>
</dbReference>
<evidence type="ECO:0000259" key="1">
    <source>
        <dbReference type="Pfam" id="PF14222"/>
    </source>
</evidence>
<organism evidence="2 3">
    <name type="scientific">Protopolystoma xenopodis</name>
    <dbReference type="NCBI Taxonomy" id="117903"/>
    <lineage>
        <taxon>Eukaryota</taxon>
        <taxon>Metazoa</taxon>
        <taxon>Spiralia</taxon>
        <taxon>Lophotrochozoa</taxon>
        <taxon>Platyhelminthes</taxon>
        <taxon>Monogenea</taxon>
        <taxon>Polyopisthocotylea</taxon>
        <taxon>Polystomatidea</taxon>
        <taxon>Polystomatidae</taxon>
        <taxon>Protopolystoma</taxon>
    </lineage>
</organism>
<comment type="caution">
    <text evidence="2">The sequence shown here is derived from an EMBL/GenBank/DDBJ whole genome shotgun (WGS) entry which is preliminary data.</text>
</comment>
<accession>A0A448X7E7</accession>
<reference evidence="2" key="1">
    <citation type="submission" date="2018-11" db="EMBL/GenBank/DDBJ databases">
        <authorList>
            <consortium name="Pathogen Informatics"/>
        </authorList>
    </citation>
    <scope>NUCLEOTIDE SEQUENCE</scope>
</reference>
<dbReference type="PANTHER" id="PTHR12295">
    <property type="entry name" value="FURRY-RELATED"/>
    <property type="match status" value="1"/>
</dbReference>
<dbReference type="AlphaFoldDB" id="A0A448X7E7"/>